<feature type="domain" description="Hypervirulence associated protein TUDOR" evidence="2">
    <location>
        <begin position="144"/>
        <end position="189"/>
    </location>
</feature>
<feature type="compositionally biased region" description="Acidic residues" evidence="1">
    <location>
        <begin position="42"/>
        <end position="72"/>
    </location>
</feature>
<dbReference type="Proteomes" id="UP000774617">
    <property type="component" value="Unassembled WGS sequence"/>
</dbReference>
<gene>
    <name evidence="3" type="ORF">B0J12DRAFT_636885</name>
</gene>
<comment type="caution">
    <text evidence="3">The sequence shown here is derived from an EMBL/GenBank/DDBJ whole genome shotgun (WGS) entry which is preliminary data.</text>
</comment>
<protein>
    <recommendedName>
        <fullName evidence="2">Hypervirulence associated protein TUDOR domain-containing protein</fullName>
    </recommendedName>
</protein>
<accession>A0ABQ8GTX7</accession>
<dbReference type="Pfam" id="PF11160">
    <property type="entry name" value="Hva1_TUDOR"/>
    <property type="match status" value="1"/>
</dbReference>
<keyword evidence="4" id="KW-1185">Reference proteome</keyword>
<evidence type="ECO:0000259" key="2">
    <source>
        <dbReference type="Pfam" id="PF11160"/>
    </source>
</evidence>
<feature type="compositionally biased region" description="Basic and acidic residues" evidence="1">
    <location>
        <begin position="168"/>
        <end position="184"/>
    </location>
</feature>
<dbReference type="InterPro" id="IPR021331">
    <property type="entry name" value="Hva1_TUDOR"/>
</dbReference>
<name>A0ABQ8GTX7_9PEZI</name>
<reference evidence="3 4" key="1">
    <citation type="journal article" date="2021" name="Nat. Commun.">
        <title>Genetic determinants of endophytism in the Arabidopsis root mycobiome.</title>
        <authorList>
            <person name="Mesny F."/>
            <person name="Miyauchi S."/>
            <person name="Thiergart T."/>
            <person name="Pickel B."/>
            <person name="Atanasova L."/>
            <person name="Karlsson M."/>
            <person name="Huettel B."/>
            <person name="Barry K.W."/>
            <person name="Haridas S."/>
            <person name="Chen C."/>
            <person name="Bauer D."/>
            <person name="Andreopoulos W."/>
            <person name="Pangilinan J."/>
            <person name="LaButti K."/>
            <person name="Riley R."/>
            <person name="Lipzen A."/>
            <person name="Clum A."/>
            <person name="Drula E."/>
            <person name="Henrissat B."/>
            <person name="Kohler A."/>
            <person name="Grigoriev I.V."/>
            <person name="Martin F.M."/>
            <person name="Hacquard S."/>
        </authorList>
    </citation>
    <scope>NUCLEOTIDE SEQUENCE [LARGE SCALE GENOMIC DNA]</scope>
    <source>
        <strain evidence="3 4">MPI-SDFR-AT-0080</strain>
    </source>
</reference>
<dbReference type="EMBL" id="JAGTJR010000001">
    <property type="protein sequence ID" value="KAH7064543.1"/>
    <property type="molecule type" value="Genomic_DNA"/>
</dbReference>
<sequence length="191" mass="20422">MPSKDKYTNPDLRAQVKGEIHGSDKGGEKAAGSGEHEKDKEEVEEDGSAEEDDGTDEASEGDESADGEDEENDSSKGKRRSCPSKADSLAKKKPKKNRGASKQNSSKQTGNCQKGKKSNSTVGSSHKADTPAEQGSNARLPEQGQQVHWKAMPGWVDGEVVEIVNEQKKAEGKQVKASEGDPRIVLRSSSS</sequence>
<evidence type="ECO:0000313" key="4">
    <source>
        <dbReference type="Proteomes" id="UP000774617"/>
    </source>
</evidence>
<feature type="compositionally biased region" description="Basic and acidic residues" evidence="1">
    <location>
        <begin position="1"/>
        <end position="41"/>
    </location>
</feature>
<evidence type="ECO:0000313" key="3">
    <source>
        <dbReference type="EMBL" id="KAH7064543.1"/>
    </source>
</evidence>
<feature type="region of interest" description="Disordered" evidence="1">
    <location>
        <begin position="1"/>
        <end position="153"/>
    </location>
</feature>
<feature type="compositionally biased region" description="Polar residues" evidence="1">
    <location>
        <begin position="100"/>
        <end position="124"/>
    </location>
</feature>
<feature type="region of interest" description="Disordered" evidence="1">
    <location>
        <begin position="168"/>
        <end position="191"/>
    </location>
</feature>
<proteinExistence type="predicted"/>
<organism evidence="3 4">
    <name type="scientific">Macrophomina phaseolina</name>
    <dbReference type="NCBI Taxonomy" id="35725"/>
    <lineage>
        <taxon>Eukaryota</taxon>
        <taxon>Fungi</taxon>
        <taxon>Dikarya</taxon>
        <taxon>Ascomycota</taxon>
        <taxon>Pezizomycotina</taxon>
        <taxon>Dothideomycetes</taxon>
        <taxon>Dothideomycetes incertae sedis</taxon>
        <taxon>Botryosphaeriales</taxon>
        <taxon>Botryosphaeriaceae</taxon>
        <taxon>Macrophomina</taxon>
    </lineage>
</organism>
<evidence type="ECO:0000256" key="1">
    <source>
        <dbReference type="SAM" id="MobiDB-lite"/>
    </source>
</evidence>